<evidence type="ECO:0008006" key="4">
    <source>
        <dbReference type="Google" id="ProtNLM"/>
    </source>
</evidence>
<dbReference type="EMBL" id="JBHTMU010000008">
    <property type="protein sequence ID" value="MFD1342037.1"/>
    <property type="molecule type" value="Genomic_DNA"/>
</dbReference>
<feature type="region of interest" description="Disordered" evidence="1">
    <location>
        <begin position="39"/>
        <end position="64"/>
    </location>
</feature>
<name>A0ABW3ZGS0_9RHOB</name>
<dbReference type="RefSeq" id="WP_386802103.1">
    <property type="nucleotide sequence ID" value="NZ_JBHTMU010000008.1"/>
</dbReference>
<evidence type="ECO:0000256" key="1">
    <source>
        <dbReference type="SAM" id="MobiDB-lite"/>
    </source>
</evidence>
<proteinExistence type="predicted"/>
<keyword evidence="3" id="KW-1185">Reference proteome</keyword>
<organism evidence="2 3">
    <name type="scientific">Litorisediminicola beolgyonensis</name>
    <dbReference type="NCBI Taxonomy" id="1173614"/>
    <lineage>
        <taxon>Bacteria</taxon>
        <taxon>Pseudomonadati</taxon>
        <taxon>Pseudomonadota</taxon>
        <taxon>Alphaproteobacteria</taxon>
        <taxon>Rhodobacterales</taxon>
        <taxon>Paracoccaceae</taxon>
        <taxon>Litorisediminicola</taxon>
    </lineage>
</organism>
<evidence type="ECO:0000313" key="2">
    <source>
        <dbReference type="EMBL" id="MFD1342037.1"/>
    </source>
</evidence>
<protein>
    <recommendedName>
        <fullName evidence="4">Tetratricopeptide repeat protein</fullName>
    </recommendedName>
</protein>
<reference evidence="3" key="1">
    <citation type="journal article" date="2019" name="Int. J. Syst. Evol. Microbiol.">
        <title>The Global Catalogue of Microorganisms (GCM) 10K type strain sequencing project: providing services to taxonomists for standard genome sequencing and annotation.</title>
        <authorList>
            <consortium name="The Broad Institute Genomics Platform"/>
            <consortium name="The Broad Institute Genome Sequencing Center for Infectious Disease"/>
            <person name="Wu L."/>
            <person name="Ma J."/>
        </authorList>
    </citation>
    <scope>NUCLEOTIDE SEQUENCE [LARGE SCALE GENOMIC DNA]</scope>
    <source>
        <strain evidence="3">CCUG 62953</strain>
    </source>
</reference>
<dbReference type="Proteomes" id="UP001597135">
    <property type="component" value="Unassembled WGS sequence"/>
</dbReference>
<gene>
    <name evidence="2" type="ORF">ACFQ4E_06375</name>
</gene>
<comment type="caution">
    <text evidence="2">The sequence shown here is derived from an EMBL/GenBank/DDBJ whole genome shotgun (WGS) entry which is preliminary data.</text>
</comment>
<sequence length="624" mass="67042">MVYSLLLIAAGAPALVFGMDPPDAADLGARAELAWPGTGSVDRAPERVAEAPPPEKVAPAEPRRPLGPLPALRLPEIADEPFFETRTRFLGALAADQIPHEETFLSLAALHLAHGFLPEARAYLDAAYAPEADARAAALDIAIGVFEMEGAARQSSPPPPMPETWPDAPLYDALARLFVGAYDVPGFAAALERLDSLPVPLLSRALPVFFSHAVEIEEWRTARDLAMRFADVPGLSDAPVYHYLLGRVAEAGGEDVAALDSYRRAAEGRDRAAQEARLAIVALGQRTGTLTAEDAVELLEVARWMWRGDPLEIVLLERLVAALVETGDRVRALEILADLSETQIDPTVAAAAVEQADSLLDAFYSAGAKGDLPLSAFVDGHDRLTLDYRFAPGFDRYTERLANRLLELGATTAAAERFGEIRDHIAVAHDLGLASIAPERRDSLRLDEAEALLAGGQDSRAAEILSAALTSENRDLAARAAVLRAQAFQATGLTDELLSLTPETPSARVLALKAEALYARGDWEAAMLAYETLRAEGREAFGEAEAARLLLAAHRAGRGDDVVRLAAELPELAEVPHWAGLASEIGATRPDLLPLRRNAIEAEMDEAERSLNRLNELGQEETQG</sequence>
<accession>A0ABW3ZGS0</accession>
<evidence type="ECO:0000313" key="3">
    <source>
        <dbReference type="Proteomes" id="UP001597135"/>
    </source>
</evidence>